<protein>
    <submittedName>
        <fullName evidence="14">Receptor-like protein EIX2</fullName>
    </submittedName>
</protein>
<dbReference type="Proteomes" id="UP001515500">
    <property type="component" value="Chromosome 8"/>
</dbReference>
<evidence type="ECO:0000256" key="10">
    <source>
        <dbReference type="ARBA" id="ARBA00023180"/>
    </source>
</evidence>
<keyword evidence="13" id="KW-1185">Reference proteome</keyword>
<dbReference type="GO" id="GO:0005886">
    <property type="term" value="C:plasma membrane"/>
    <property type="evidence" value="ECO:0007669"/>
    <property type="project" value="UniProtKB-SubCell"/>
</dbReference>
<dbReference type="Pfam" id="PF00560">
    <property type="entry name" value="LRR_1"/>
    <property type="match status" value="9"/>
</dbReference>
<proteinExistence type="inferred from homology"/>
<keyword evidence="7" id="KW-0677">Repeat</keyword>
<evidence type="ECO:0000256" key="8">
    <source>
        <dbReference type="ARBA" id="ARBA00022989"/>
    </source>
</evidence>
<comment type="subcellular location">
    <subcellularLocation>
        <location evidence="1">Cell membrane</location>
        <topology evidence="1">Single-pass type I membrane protein</topology>
    </subcellularLocation>
</comment>
<keyword evidence="8" id="KW-1133">Transmembrane helix</keyword>
<sequence>MFLCDPPVRRLALSFMLLTLYVQLSSNTVLSSGTNYYGITCFDVEREALLRFKAGVQCDNTTGHVIKLDLQGPHPFIIDGMGDPVMRNNSAGLGGKINPSLFSLKYLVHLDLSGNNFNYTPIPKFIGLLKELTYLNLSNACFGGTIPLSLGNLTKLQVLDLSSVPLENPLLKMHDAKWLFQLHALEDLDMSNVIFEKDASDQWVHALNSLPSIAKITLENCNLNQLPPTLHHVNFTSLSLFDLSDNKINCTIPSWLFKITSLQHLDLSWNFFHGHVPNSIGNMTSLRFLDLSANYDLHLNRDILLELKSLCKLQILNLEHMNIKHRFSDLGVIFSGCMKDSLEELRLNGNTLTGHLPGWIGNLTSLTFLDLSDNSFYGPLPLSFCQLSALQELRLGSNAFNGTVTEAHFHDFTRLEILDMSLNSLVFNLSADWVPQFQLKYILLRGISDTLPDWFWGITSNIFFLDLSNNEMKGRLPTSLESAYLEYFAPVMTQVFAAIDLSSNLLDGPIPKSIPKVGWLDLSNNSFTGSLPPKINEAMPKLYYINLSGNKINGTIPSKFCELQNLTALFLSENSLSGRIPDCWTQHSNLAILDFSFNHLSGHIPSSIFLPPALETLSLSNNHLSGHIHPSIRKCWKLYSLDLGYNMLRGNIPISLGESIRHLVILILASNHFNGNIPPQLFLLTALQVLDLSNNNLSGTIPKNIGNLTSMASGVGDGLATFDYSRYMFLTAKGLYLKYNALLTDMVLLDLSDNDLHGGIPYEIGKLISLHGLNLSGNHLTGEITDNIGSMNQLEFLDLSRNELLGAIPATLSKLNFLEILNLSYNHLSGEIPTGGQFNTFVDPSIYMDNDNLCGFALSKKCHDNNVSKKQRLKDEIDTDVNDPMWFCFGVMSGFVVGSWTESSGIAMPKNIKYLLRHLWGGFGGDGSDRDGDKVDKGAGKGLSDEGKRSFVQVVSLASSGDSRTSKRMAKRESKSRLPMEPQGGR</sequence>
<keyword evidence="3" id="KW-1003">Cell membrane</keyword>
<evidence type="ECO:0000313" key="14">
    <source>
        <dbReference type="RefSeq" id="XP_039130829.1"/>
    </source>
</evidence>
<feature type="chain" id="PRO_5044325372" evidence="12">
    <location>
        <begin position="27"/>
        <end position="986"/>
    </location>
</feature>
<feature type="signal peptide" evidence="12">
    <location>
        <begin position="1"/>
        <end position="26"/>
    </location>
</feature>
<dbReference type="InterPro" id="IPR003591">
    <property type="entry name" value="Leu-rich_rpt_typical-subtyp"/>
</dbReference>
<keyword evidence="4" id="KW-0433">Leucine-rich repeat</keyword>
<dbReference type="GeneID" id="120267199"/>
<evidence type="ECO:0000256" key="1">
    <source>
        <dbReference type="ARBA" id="ARBA00004251"/>
    </source>
</evidence>
<dbReference type="FunFam" id="3.80.10.10:FF:000095">
    <property type="entry name" value="LRR receptor-like serine/threonine-protein kinase GSO1"/>
    <property type="match status" value="1"/>
</dbReference>
<dbReference type="Gene3D" id="3.80.10.10">
    <property type="entry name" value="Ribonuclease Inhibitor"/>
    <property type="match status" value="4"/>
</dbReference>
<name>A0AB40BWQ5_DIOCR</name>
<dbReference type="FunFam" id="3.80.10.10:FF:001362">
    <property type="entry name" value="Lrr receptor-like serinethreonine-protein kinase gso2"/>
    <property type="match status" value="1"/>
</dbReference>
<keyword evidence="10" id="KW-0325">Glycoprotein</keyword>
<evidence type="ECO:0000256" key="11">
    <source>
        <dbReference type="SAM" id="MobiDB-lite"/>
    </source>
</evidence>
<feature type="region of interest" description="Disordered" evidence="11">
    <location>
        <begin position="955"/>
        <end position="986"/>
    </location>
</feature>
<gene>
    <name evidence="14" type="primary">LOC120267199</name>
</gene>
<evidence type="ECO:0000256" key="2">
    <source>
        <dbReference type="ARBA" id="ARBA00009592"/>
    </source>
</evidence>
<dbReference type="InterPro" id="IPR046956">
    <property type="entry name" value="RLP23-like"/>
</dbReference>
<dbReference type="SUPFAM" id="SSF52058">
    <property type="entry name" value="L domain-like"/>
    <property type="match status" value="2"/>
</dbReference>
<keyword evidence="6 12" id="KW-0732">Signal</keyword>
<comment type="similarity">
    <text evidence="2">Belongs to the RLP family.</text>
</comment>
<evidence type="ECO:0000256" key="9">
    <source>
        <dbReference type="ARBA" id="ARBA00023136"/>
    </source>
</evidence>
<evidence type="ECO:0000256" key="6">
    <source>
        <dbReference type="ARBA" id="ARBA00022729"/>
    </source>
</evidence>
<organism evidence="13 14">
    <name type="scientific">Dioscorea cayennensis subsp. rotundata</name>
    <name type="common">White Guinea yam</name>
    <name type="synonym">Dioscorea rotundata</name>
    <dbReference type="NCBI Taxonomy" id="55577"/>
    <lineage>
        <taxon>Eukaryota</taxon>
        <taxon>Viridiplantae</taxon>
        <taxon>Streptophyta</taxon>
        <taxon>Embryophyta</taxon>
        <taxon>Tracheophyta</taxon>
        <taxon>Spermatophyta</taxon>
        <taxon>Magnoliopsida</taxon>
        <taxon>Liliopsida</taxon>
        <taxon>Dioscoreales</taxon>
        <taxon>Dioscoreaceae</taxon>
        <taxon>Dioscorea</taxon>
    </lineage>
</organism>
<dbReference type="PANTHER" id="PTHR48063">
    <property type="entry name" value="LRR RECEPTOR-LIKE KINASE"/>
    <property type="match status" value="1"/>
</dbReference>
<dbReference type="AlphaFoldDB" id="A0AB40BWQ5"/>
<dbReference type="SMART" id="SM00369">
    <property type="entry name" value="LRR_TYP"/>
    <property type="match status" value="10"/>
</dbReference>
<dbReference type="InterPro" id="IPR032675">
    <property type="entry name" value="LRR_dom_sf"/>
</dbReference>
<reference evidence="14" key="1">
    <citation type="submission" date="2025-08" db="UniProtKB">
        <authorList>
            <consortium name="RefSeq"/>
        </authorList>
    </citation>
    <scope>IDENTIFICATION</scope>
</reference>
<dbReference type="FunFam" id="3.80.10.10:FF:000111">
    <property type="entry name" value="LRR receptor-like serine/threonine-protein kinase ERECTA"/>
    <property type="match status" value="1"/>
</dbReference>
<accession>A0AB40BWQ5</accession>
<evidence type="ECO:0000256" key="5">
    <source>
        <dbReference type="ARBA" id="ARBA00022692"/>
    </source>
</evidence>
<evidence type="ECO:0000256" key="12">
    <source>
        <dbReference type="SAM" id="SignalP"/>
    </source>
</evidence>
<dbReference type="PRINTS" id="PR00019">
    <property type="entry name" value="LEURICHRPT"/>
</dbReference>
<evidence type="ECO:0000256" key="3">
    <source>
        <dbReference type="ARBA" id="ARBA00022475"/>
    </source>
</evidence>
<dbReference type="PANTHER" id="PTHR48063:SF112">
    <property type="entry name" value="RECEPTOR LIKE PROTEIN 30-LIKE"/>
    <property type="match status" value="1"/>
</dbReference>
<dbReference type="FunFam" id="3.80.10.10:FF:000649">
    <property type="entry name" value="Leucine Rich Repeat family protein"/>
    <property type="match status" value="1"/>
</dbReference>
<dbReference type="Pfam" id="PF13855">
    <property type="entry name" value="LRR_8"/>
    <property type="match status" value="2"/>
</dbReference>
<dbReference type="RefSeq" id="XP_039130829.1">
    <property type="nucleotide sequence ID" value="XM_039274895.1"/>
</dbReference>
<dbReference type="InterPro" id="IPR001611">
    <property type="entry name" value="Leu-rich_rpt"/>
</dbReference>
<evidence type="ECO:0000313" key="13">
    <source>
        <dbReference type="Proteomes" id="UP001515500"/>
    </source>
</evidence>
<keyword evidence="9" id="KW-0472">Membrane</keyword>
<keyword evidence="5" id="KW-0812">Transmembrane</keyword>
<evidence type="ECO:0000256" key="7">
    <source>
        <dbReference type="ARBA" id="ARBA00022737"/>
    </source>
</evidence>
<evidence type="ECO:0000256" key="4">
    <source>
        <dbReference type="ARBA" id="ARBA00022614"/>
    </source>
</evidence>